<evidence type="ECO:0000313" key="2">
    <source>
        <dbReference type="EMBL" id="CUA76525.1"/>
    </source>
</evidence>
<reference evidence="2 3" key="1">
    <citation type="submission" date="2015-07" db="EMBL/GenBank/DDBJ databases">
        <authorList>
            <person name="Noorani M."/>
        </authorList>
    </citation>
    <scope>NUCLEOTIDE SEQUENCE [LARGE SCALE GENOMIC DNA]</scope>
    <source>
        <strain evidence="2">BBA 69670</strain>
    </source>
</reference>
<feature type="region of interest" description="Disordered" evidence="1">
    <location>
        <begin position="85"/>
        <end position="106"/>
    </location>
</feature>
<name>A0A0K6GDI1_9AGAM</name>
<organism evidence="2 3">
    <name type="scientific">Rhizoctonia solani</name>
    <dbReference type="NCBI Taxonomy" id="456999"/>
    <lineage>
        <taxon>Eukaryota</taxon>
        <taxon>Fungi</taxon>
        <taxon>Dikarya</taxon>
        <taxon>Basidiomycota</taxon>
        <taxon>Agaricomycotina</taxon>
        <taxon>Agaricomycetes</taxon>
        <taxon>Cantharellales</taxon>
        <taxon>Ceratobasidiaceae</taxon>
        <taxon>Rhizoctonia</taxon>
    </lineage>
</organism>
<sequence length="106" mass="11972">MVEWDIVPRVDDQPVDVGLAFYSEERANPTDGSHSEGWMHILCCHILCNVVQFVSVEIWSGHTTNSTFFRRMVFYHYRAISPLALDEGCTGSGGLGPTDQDRRSRP</sequence>
<protein>
    <submittedName>
        <fullName evidence="2">Uncharacterized protein</fullName>
    </submittedName>
</protein>
<accession>A0A0K6GDI1</accession>
<evidence type="ECO:0000313" key="3">
    <source>
        <dbReference type="Proteomes" id="UP000044841"/>
    </source>
</evidence>
<proteinExistence type="predicted"/>
<evidence type="ECO:0000256" key="1">
    <source>
        <dbReference type="SAM" id="MobiDB-lite"/>
    </source>
</evidence>
<keyword evidence="3" id="KW-1185">Reference proteome</keyword>
<dbReference type="AlphaFoldDB" id="A0A0K6GDI1"/>
<gene>
    <name evidence="2" type="ORF">RSOLAG22IIIB_06330</name>
</gene>
<dbReference type="EMBL" id="CYGV01001700">
    <property type="protein sequence ID" value="CUA76525.1"/>
    <property type="molecule type" value="Genomic_DNA"/>
</dbReference>
<dbReference type="Proteomes" id="UP000044841">
    <property type="component" value="Unassembled WGS sequence"/>
</dbReference>